<evidence type="ECO:0000313" key="2">
    <source>
        <dbReference type="Proteomes" id="UP001149954"/>
    </source>
</evidence>
<comment type="caution">
    <text evidence="1">The sequence shown here is derived from an EMBL/GenBank/DDBJ whole genome shotgun (WGS) entry which is preliminary data.</text>
</comment>
<name>A0A9X0C222_9EURO</name>
<dbReference type="Proteomes" id="UP001149954">
    <property type="component" value="Unassembled WGS sequence"/>
</dbReference>
<reference evidence="1" key="2">
    <citation type="journal article" date="2023" name="IMA Fungus">
        <title>Comparative genomic study of the Penicillium genus elucidates a diverse pangenome and 15 lateral gene transfer events.</title>
        <authorList>
            <person name="Petersen C."/>
            <person name="Sorensen T."/>
            <person name="Nielsen M.R."/>
            <person name="Sondergaard T.E."/>
            <person name="Sorensen J.L."/>
            <person name="Fitzpatrick D.A."/>
            <person name="Frisvad J.C."/>
            <person name="Nielsen K.L."/>
        </authorList>
    </citation>
    <scope>NUCLEOTIDE SEQUENCE</scope>
    <source>
        <strain evidence="1">IBT 29495</strain>
    </source>
</reference>
<keyword evidence="2" id="KW-1185">Reference proteome</keyword>
<protein>
    <submittedName>
        <fullName evidence="1">Uncharacterized protein</fullName>
    </submittedName>
</protein>
<dbReference type="EMBL" id="JAPWDS010000006">
    <property type="protein sequence ID" value="KAJ5494634.1"/>
    <property type="molecule type" value="Genomic_DNA"/>
</dbReference>
<gene>
    <name evidence="1" type="ORF">N7463_010721</name>
</gene>
<reference evidence="1" key="1">
    <citation type="submission" date="2022-12" db="EMBL/GenBank/DDBJ databases">
        <authorList>
            <person name="Petersen C."/>
        </authorList>
    </citation>
    <scope>NUCLEOTIDE SEQUENCE</scope>
    <source>
        <strain evidence="1">IBT 29495</strain>
    </source>
</reference>
<dbReference type="AlphaFoldDB" id="A0A9X0C222"/>
<accession>A0A9X0C222</accession>
<proteinExistence type="predicted"/>
<sequence>MAIFLWDEFGTQATTASIRRYILTSLAVINGLFPKNRLVTAWHYTDPGLQIPPRPTTLDLASMLRTWYYSVTDILWLNGCLAF</sequence>
<evidence type="ECO:0000313" key="1">
    <source>
        <dbReference type="EMBL" id="KAJ5494634.1"/>
    </source>
</evidence>
<organism evidence="1 2">
    <name type="scientific">Penicillium fimorum</name>
    <dbReference type="NCBI Taxonomy" id="1882269"/>
    <lineage>
        <taxon>Eukaryota</taxon>
        <taxon>Fungi</taxon>
        <taxon>Dikarya</taxon>
        <taxon>Ascomycota</taxon>
        <taxon>Pezizomycotina</taxon>
        <taxon>Eurotiomycetes</taxon>
        <taxon>Eurotiomycetidae</taxon>
        <taxon>Eurotiales</taxon>
        <taxon>Aspergillaceae</taxon>
        <taxon>Penicillium</taxon>
    </lineage>
</organism>